<dbReference type="Proteomes" id="UP000232003">
    <property type="component" value="Chromosome"/>
</dbReference>
<dbReference type="InterPro" id="IPR041685">
    <property type="entry name" value="AAA_GajA/Old/RecF-like"/>
</dbReference>
<reference evidence="2 3" key="1">
    <citation type="submission" date="2017-11" db="EMBL/GenBank/DDBJ databases">
        <title>Complete genome of a free-living desiccation-tolerant cyanobacterium and its photosynthetic adaptation to extreme terrestrial habitat.</title>
        <authorList>
            <person name="Shang J."/>
        </authorList>
    </citation>
    <scope>NUCLEOTIDE SEQUENCE [LARGE SCALE GENOMIC DNA]</scope>
    <source>
        <strain evidence="2 3">CCNUN1</strain>
    </source>
</reference>
<evidence type="ECO:0000259" key="1">
    <source>
        <dbReference type="Pfam" id="PF13175"/>
    </source>
</evidence>
<dbReference type="SUPFAM" id="SSF52540">
    <property type="entry name" value="P-loop containing nucleoside triphosphate hydrolases"/>
    <property type="match status" value="1"/>
</dbReference>
<dbReference type="PANTHER" id="PTHR43581">
    <property type="entry name" value="ATP/GTP PHOSPHATASE"/>
    <property type="match status" value="1"/>
</dbReference>
<dbReference type="Gene3D" id="3.40.50.300">
    <property type="entry name" value="P-loop containing nucleotide triphosphate hydrolases"/>
    <property type="match status" value="1"/>
</dbReference>
<dbReference type="PANTHER" id="PTHR43581:SF4">
    <property type="entry name" value="ATP_GTP PHOSPHATASE"/>
    <property type="match status" value="1"/>
</dbReference>
<dbReference type="InterPro" id="IPR027417">
    <property type="entry name" value="P-loop_NTPase"/>
</dbReference>
<dbReference type="RefSeq" id="WP_100901283.1">
    <property type="nucleotide sequence ID" value="NZ_CAWNNC010000001.1"/>
</dbReference>
<accession>A0A2K8SYW3</accession>
<feature type="domain" description="Endonuclease GajA/Old nuclease/RecF-like AAA" evidence="1">
    <location>
        <begin position="1"/>
        <end position="330"/>
    </location>
</feature>
<dbReference type="Pfam" id="PF13175">
    <property type="entry name" value="AAA_15"/>
    <property type="match status" value="1"/>
</dbReference>
<dbReference type="InterPro" id="IPR051396">
    <property type="entry name" value="Bact_Antivir_Def_Nuclease"/>
</dbReference>
<proteinExistence type="predicted"/>
<dbReference type="AlphaFoldDB" id="A0A2K8SYW3"/>
<dbReference type="KEGG" id="nfl:COO91_06657"/>
<sequence length="380" mass="43509">MLKTIKIDNFRSFQSFELQQLGRINLLVGKNNIGKTSILEAIQLLCSRNNLEPLRQTMTNRSEYFFDDERSERRLRLGQAQDLDVRHLFYGHEIELGSKFSITGTNGNIQEELIVSIEVRKISSKELPSSLPEFLDDEVPDALKELDFSIKWNYGREEKLWRLPLSINGGILVEDYTRQLRRDTKNSSPKIQFVTSSSLGTEKMIELFDQIVLTPEEKLVEQALHRIDSKIQRIAPVSSRKSRYSLDSRGGFFVLLSDSNQRVPIGSMGDGIWRILGLALATVCAKDGYLFVDEIDTGLHFTAMSDMWELIWDTAKRLNVQVFATTHNSDCWTSLASIAEQEYTTEDGIRIHRIEKGKETSVVFTEPQIVIAAEREIEVR</sequence>
<evidence type="ECO:0000313" key="3">
    <source>
        <dbReference type="Proteomes" id="UP000232003"/>
    </source>
</evidence>
<organism evidence="2 3">
    <name type="scientific">Nostoc flagelliforme CCNUN1</name>
    <dbReference type="NCBI Taxonomy" id="2038116"/>
    <lineage>
        <taxon>Bacteria</taxon>
        <taxon>Bacillati</taxon>
        <taxon>Cyanobacteriota</taxon>
        <taxon>Cyanophyceae</taxon>
        <taxon>Nostocales</taxon>
        <taxon>Nostocaceae</taxon>
        <taxon>Nostoc</taxon>
    </lineage>
</organism>
<protein>
    <submittedName>
        <fullName evidence="2">ATPase/GTPase, AAA15 family</fullName>
    </submittedName>
</protein>
<name>A0A2K8SYW3_9NOSO</name>
<dbReference type="EMBL" id="CP024785">
    <property type="protein sequence ID" value="AUB40638.1"/>
    <property type="molecule type" value="Genomic_DNA"/>
</dbReference>
<keyword evidence="3" id="KW-1185">Reference proteome</keyword>
<dbReference type="OrthoDB" id="9801813at2"/>
<evidence type="ECO:0000313" key="2">
    <source>
        <dbReference type="EMBL" id="AUB40638.1"/>
    </source>
</evidence>
<gene>
    <name evidence="2" type="ORF">COO91_06657</name>
</gene>